<evidence type="ECO:0000313" key="1">
    <source>
        <dbReference type="EMBL" id="QHS97405.1"/>
    </source>
</evidence>
<dbReference type="AlphaFoldDB" id="A0A6C0BY95"/>
<organism evidence="1">
    <name type="scientific">viral metagenome</name>
    <dbReference type="NCBI Taxonomy" id="1070528"/>
    <lineage>
        <taxon>unclassified sequences</taxon>
        <taxon>metagenomes</taxon>
        <taxon>organismal metagenomes</taxon>
    </lineage>
</organism>
<reference evidence="1" key="1">
    <citation type="journal article" date="2020" name="Nature">
        <title>Giant virus diversity and host interactions through global metagenomics.</title>
        <authorList>
            <person name="Schulz F."/>
            <person name="Roux S."/>
            <person name="Paez-Espino D."/>
            <person name="Jungbluth S."/>
            <person name="Walsh D.A."/>
            <person name="Denef V.J."/>
            <person name="McMahon K.D."/>
            <person name="Konstantinidis K.T."/>
            <person name="Eloe-Fadrosh E.A."/>
            <person name="Kyrpides N.C."/>
            <person name="Woyke T."/>
        </authorList>
    </citation>
    <scope>NUCLEOTIDE SEQUENCE</scope>
    <source>
        <strain evidence="1">GVMAG-M-3300020169-51</strain>
    </source>
</reference>
<proteinExistence type="predicted"/>
<dbReference type="EMBL" id="MN739294">
    <property type="protein sequence ID" value="QHS97405.1"/>
    <property type="molecule type" value="Genomic_DNA"/>
</dbReference>
<sequence length="79" mass="9199">MSCPKDFSKAYPFGMFNFGRNNFKLFPRLNPVKNVLSGPGTEFPEMEPKKFTPLYNNTNYNMSKKEQISFLLRIGGRLR</sequence>
<accession>A0A6C0BY95</accession>
<name>A0A6C0BY95_9ZZZZ</name>
<protein>
    <submittedName>
        <fullName evidence="1">Uncharacterized protein</fullName>
    </submittedName>
</protein>